<dbReference type="InterPro" id="IPR023415">
    <property type="entry name" value="LDLR_class-A_CS"/>
</dbReference>
<dbReference type="GO" id="GO:0012505">
    <property type="term" value="C:endomembrane system"/>
    <property type="evidence" value="ECO:0007669"/>
    <property type="project" value="UniProtKB-SubCell"/>
</dbReference>
<dbReference type="GO" id="GO:0016192">
    <property type="term" value="P:vesicle-mediated transport"/>
    <property type="evidence" value="ECO:0007669"/>
    <property type="project" value="UniProtKB-ARBA"/>
</dbReference>
<evidence type="ECO:0000256" key="5">
    <source>
        <dbReference type="ARBA" id="ARBA00022989"/>
    </source>
</evidence>
<keyword evidence="4" id="KW-0677">Repeat</keyword>
<dbReference type="InterPro" id="IPR009003">
    <property type="entry name" value="Peptidase_S1_PA"/>
</dbReference>
<feature type="non-terminal residue" evidence="10">
    <location>
        <position position="1"/>
    </location>
</feature>
<keyword evidence="3" id="KW-0812">Transmembrane</keyword>
<dbReference type="Gene3D" id="4.10.400.10">
    <property type="entry name" value="Low-density Lipoprotein Receptor"/>
    <property type="match status" value="3"/>
</dbReference>
<dbReference type="PROSITE" id="PS01209">
    <property type="entry name" value="LDLRA_1"/>
    <property type="match status" value="3"/>
</dbReference>
<comment type="subcellular location">
    <subcellularLocation>
        <location evidence="2">Endomembrane system</location>
    </subcellularLocation>
    <subcellularLocation>
        <location evidence="1">Membrane</location>
        <topology evidence="1">Single-pass membrane protein</topology>
    </subcellularLocation>
</comment>
<evidence type="ECO:0000256" key="8">
    <source>
        <dbReference type="PROSITE-ProRule" id="PRU00124"/>
    </source>
</evidence>
<dbReference type="SUPFAM" id="SSF50494">
    <property type="entry name" value="Trypsin-like serine proteases"/>
    <property type="match status" value="1"/>
</dbReference>
<feature type="disulfide bond" evidence="8">
    <location>
        <begin position="430"/>
        <end position="448"/>
    </location>
</feature>
<dbReference type="InterPro" id="IPR002172">
    <property type="entry name" value="LDrepeatLR_classA_rpt"/>
</dbReference>
<sequence>DEMNCSCRERLVHLNPNLICDGQIHCFDRSDEAHCKRKCKKKEFFCPKSKKCIPQASRCNGRYDCSKGDDEEDCYALVDPGSHQSRFADEGLVAVNYKSKGWQPLCVSPQDNQGIAFTACASLGFRGYEYARGEAVTDVSVAVPACTNLRVKCLTWKEGTPWLGSVLVEGELRASAALIDQSWLIINIPFCRMVNLKTQYTEVSFGHSEVSKFGIRGLNEQTRRVDNFVVVGDSNVCLIHLESPVQFNYHAQPLQISNQDIEGKHSIFGVFLRGGSPFKLNLTDSNKHCDEDSICFIVPRPPNECYIGDGMSENGFVIVETLSSTALIAMFSSYKIFCGDANEIISLKKLSPLKTSISVVTEENGKIPSVPAPACDGVRCGKCVSWAKVGDGAQDCVNYTDESSRALRDKERACQRNTSVCRCRRDQLRCGDGQCVDKGLYCNGHRDCADGSDEPAQCENSCLQYLRLTDAGKICDGVRNCFDKSDEIWSQCHNTACHLDGAYRCAGTSTCIPQEFVCDNDVDCPNGDDEQHCVAIQWTYPQRVEGLLAERRFGTWTPKCLNTTTTDFTAVCKEVGFNKAKHHELTAPNSTAAVADSFSPVRLNNRTTILLRQGRPMLEVDKNKECKYVYITCT</sequence>
<evidence type="ECO:0000256" key="7">
    <source>
        <dbReference type="ARBA" id="ARBA00023157"/>
    </source>
</evidence>
<dbReference type="PROSITE" id="PS50068">
    <property type="entry name" value="LDLRA_2"/>
    <property type="match status" value="3"/>
</dbReference>
<evidence type="ECO:0000256" key="4">
    <source>
        <dbReference type="ARBA" id="ARBA00022737"/>
    </source>
</evidence>
<keyword evidence="6" id="KW-0472">Membrane</keyword>
<feature type="disulfide bond" evidence="8">
    <location>
        <begin position="518"/>
        <end position="533"/>
    </location>
</feature>
<dbReference type="SMART" id="SM00192">
    <property type="entry name" value="LDLa"/>
    <property type="match status" value="5"/>
</dbReference>
<dbReference type="InterPro" id="IPR036055">
    <property type="entry name" value="LDL_receptor-like_sf"/>
</dbReference>
<keyword evidence="5" id="KW-1133">Transmembrane helix</keyword>
<evidence type="ECO:0000256" key="3">
    <source>
        <dbReference type="ARBA" id="ARBA00022692"/>
    </source>
</evidence>
<dbReference type="SUPFAM" id="SSF57424">
    <property type="entry name" value="LDL receptor-like module"/>
    <property type="match status" value="3"/>
</dbReference>
<dbReference type="CDD" id="cd00112">
    <property type="entry name" value="LDLa"/>
    <property type="match status" value="3"/>
</dbReference>
<organism evidence="10">
    <name type="scientific">Homalodisca liturata</name>
    <dbReference type="NCBI Taxonomy" id="320908"/>
    <lineage>
        <taxon>Eukaryota</taxon>
        <taxon>Metazoa</taxon>
        <taxon>Ecdysozoa</taxon>
        <taxon>Arthropoda</taxon>
        <taxon>Hexapoda</taxon>
        <taxon>Insecta</taxon>
        <taxon>Pterygota</taxon>
        <taxon>Neoptera</taxon>
        <taxon>Paraneoptera</taxon>
        <taxon>Hemiptera</taxon>
        <taxon>Auchenorrhyncha</taxon>
        <taxon>Membracoidea</taxon>
        <taxon>Cicadellidae</taxon>
        <taxon>Cicadellinae</taxon>
        <taxon>Proconiini</taxon>
        <taxon>Homalodisca</taxon>
    </lineage>
</organism>
<dbReference type="InterPro" id="IPR015420">
    <property type="entry name" value="Peptidase_S1A_nudel"/>
</dbReference>
<reference evidence="10" key="1">
    <citation type="submission" date="2015-11" db="EMBL/GenBank/DDBJ databases">
        <title>De novo transcriptome assembly of four potential Pierce s Disease insect vectors from Arizona vineyards.</title>
        <authorList>
            <person name="Tassone E.E."/>
        </authorList>
    </citation>
    <scope>NUCLEOTIDE SEQUENCE</scope>
</reference>
<evidence type="ECO:0000256" key="2">
    <source>
        <dbReference type="ARBA" id="ARBA00004308"/>
    </source>
</evidence>
<dbReference type="Pfam" id="PF09342">
    <property type="entry name" value="DUF1986"/>
    <property type="match status" value="1"/>
</dbReference>
<protein>
    <recommendedName>
        <fullName evidence="9">Peptidase S1A nudel domain-containing protein</fullName>
    </recommendedName>
</protein>
<feature type="disulfide bond" evidence="8">
    <location>
        <begin position="423"/>
        <end position="435"/>
    </location>
</feature>
<dbReference type="Pfam" id="PF00057">
    <property type="entry name" value="Ldl_recept_a"/>
    <property type="match status" value="3"/>
</dbReference>
<evidence type="ECO:0000256" key="6">
    <source>
        <dbReference type="ARBA" id="ARBA00023136"/>
    </source>
</evidence>
<dbReference type="GO" id="GO:0005886">
    <property type="term" value="C:plasma membrane"/>
    <property type="evidence" value="ECO:0007669"/>
    <property type="project" value="TreeGrafter"/>
</dbReference>
<dbReference type="PRINTS" id="PR00261">
    <property type="entry name" value="LDLRECEPTOR"/>
</dbReference>
<evidence type="ECO:0000256" key="1">
    <source>
        <dbReference type="ARBA" id="ARBA00004167"/>
    </source>
</evidence>
<feature type="disulfide bond" evidence="8">
    <location>
        <begin position="59"/>
        <end position="74"/>
    </location>
</feature>
<accession>A0A1B6JEV9</accession>
<gene>
    <name evidence="10" type="ORF">g.20783</name>
</gene>
<dbReference type="PANTHER" id="PTHR24270:SF62">
    <property type="entry name" value="LOW-DENSITY LIPOPROTEIN RECEPTOR-RELATED PROTEIN 2"/>
    <property type="match status" value="1"/>
</dbReference>
<dbReference type="AlphaFoldDB" id="A0A1B6JEV9"/>
<evidence type="ECO:0000313" key="10">
    <source>
        <dbReference type="EMBL" id="JAS97806.1"/>
    </source>
</evidence>
<name>A0A1B6JEV9_9HEMI</name>
<dbReference type="EMBL" id="GECU01009900">
    <property type="protein sequence ID" value="JAS97806.1"/>
    <property type="molecule type" value="Transcribed_RNA"/>
</dbReference>
<evidence type="ECO:0000259" key="9">
    <source>
        <dbReference type="Pfam" id="PF09342"/>
    </source>
</evidence>
<feature type="domain" description="Peptidase S1A nudel" evidence="9">
    <location>
        <begin position="161"/>
        <end position="259"/>
    </location>
</feature>
<keyword evidence="7 8" id="KW-1015">Disulfide bond</keyword>
<comment type="caution">
    <text evidence="8">Lacks conserved residue(s) required for the propagation of feature annotation.</text>
</comment>
<proteinExistence type="predicted"/>
<dbReference type="InterPro" id="IPR050685">
    <property type="entry name" value="LDLR"/>
</dbReference>
<dbReference type="PANTHER" id="PTHR24270">
    <property type="entry name" value="LOW-DENSITY LIPOPROTEIN RECEPTOR-RELATED"/>
    <property type="match status" value="1"/>
</dbReference>